<dbReference type="Pfam" id="PF11162">
    <property type="entry name" value="DUF2946"/>
    <property type="match status" value="1"/>
</dbReference>
<name>A0A4T3EZP9_9SPHN</name>
<dbReference type="Proteomes" id="UP000309389">
    <property type="component" value="Unassembled WGS sequence"/>
</dbReference>
<keyword evidence="2" id="KW-1185">Reference proteome</keyword>
<protein>
    <submittedName>
        <fullName evidence="1">DUF2946 domain-containing protein</fullName>
    </submittedName>
</protein>
<dbReference type="InterPro" id="IPR021333">
    <property type="entry name" value="DUF2946"/>
</dbReference>
<evidence type="ECO:0000313" key="2">
    <source>
        <dbReference type="Proteomes" id="UP000309389"/>
    </source>
</evidence>
<sequence>MTARRESSHWMLLVAVALLLRAVVPQGWMLGEDASGAITVEVCNSDQVLVIPMKDDAPAHEDEETEAKACAFASLSDQGTTPDPNLRLPLPQLAAAAYDAVRQRVLSPDTPADLPPATGPPALA</sequence>
<dbReference type="EMBL" id="SSHH01000002">
    <property type="protein sequence ID" value="TIX50252.1"/>
    <property type="molecule type" value="Genomic_DNA"/>
</dbReference>
<accession>A0A4T3EZP9</accession>
<dbReference type="AlphaFoldDB" id="A0A4T3EZP9"/>
<proteinExistence type="predicted"/>
<dbReference type="OrthoDB" id="7876907at2"/>
<dbReference type="RefSeq" id="WP_136693272.1">
    <property type="nucleotide sequence ID" value="NZ_SSHH01000002.1"/>
</dbReference>
<reference evidence="1 2" key="1">
    <citation type="submission" date="2019-04" db="EMBL/GenBank/DDBJ databases">
        <title>Altererythrobacter aquimixticola sp. nov., isolated from sediment of junction between the ocean and a freshwater spring.</title>
        <authorList>
            <person name="Yoon J.-H."/>
        </authorList>
    </citation>
    <scope>NUCLEOTIDE SEQUENCE [LARGE SCALE GENOMIC DNA]</scope>
    <source>
        <strain evidence="1 2">SSKS-13</strain>
    </source>
</reference>
<gene>
    <name evidence="1" type="ORF">E5222_08175</name>
</gene>
<organism evidence="1 2">
    <name type="scientific">Alteraurantiacibacter aquimixticola</name>
    <dbReference type="NCBI Taxonomy" id="2489173"/>
    <lineage>
        <taxon>Bacteria</taxon>
        <taxon>Pseudomonadati</taxon>
        <taxon>Pseudomonadota</taxon>
        <taxon>Alphaproteobacteria</taxon>
        <taxon>Sphingomonadales</taxon>
        <taxon>Erythrobacteraceae</taxon>
        <taxon>Alteraurantiacibacter</taxon>
    </lineage>
</organism>
<comment type="caution">
    <text evidence="1">The sequence shown here is derived from an EMBL/GenBank/DDBJ whole genome shotgun (WGS) entry which is preliminary data.</text>
</comment>
<evidence type="ECO:0000313" key="1">
    <source>
        <dbReference type="EMBL" id="TIX50252.1"/>
    </source>
</evidence>